<dbReference type="PANTHER" id="PTHR31126:SF1">
    <property type="entry name" value="TYROSINE SPECIFIC PROTEIN PHOSPHATASES DOMAIN-CONTAINING PROTEIN"/>
    <property type="match status" value="1"/>
</dbReference>
<protein>
    <submittedName>
        <fullName evidence="3">Protein tyrosine/serine phosphatase</fullName>
    </submittedName>
</protein>
<dbReference type="InterPro" id="IPR000387">
    <property type="entry name" value="Tyr_Pase_dom"/>
</dbReference>
<dbReference type="Proteomes" id="UP000248148">
    <property type="component" value="Unassembled WGS sequence"/>
</dbReference>
<evidence type="ECO:0000256" key="1">
    <source>
        <dbReference type="ARBA" id="ARBA00009580"/>
    </source>
</evidence>
<organism evidence="3 4">
    <name type="scientific">Rhodopseudomonas faecalis</name>
    <dbReference type="NCBI Taxonomy" id="99655"/>
    <lineage>
        <taxon>Bacteria</taxon>
        <taxon>Pseudomonadati</taxon>
        <taxon>Pseudomonadota</taxon>
        <taxon>Alphaproteobacteria</taxon>
        <taxon>Hyphomicrobiales</taxon>
        <taxon>Nitrobacteraceae</taxon>
        <taxon>Rhodopseudomonas</taxon>
    </lineage>
</organism>
<dbReference type="Pfam" id="PF13350">
    <property type="entry name" value="Y_phosphatase3"/>
    <property type="match status" value="1"/>
</dbReference>
<comment type="caution">
    <text evidence="3">The sequence shown here is derived from an EMBL/GenBank/DDBJ whole genome shotgun (WGS) entry which is preliminary data.</text>
</comment>
<dbReference type="PROSITE" id="PS00383">
    <property type="entry name" value="TYR_PHOSPHATASE_1"/>
    <property type="match status" value="1"/>
</dbReference>
<sequence>MHDSVSRHLALTGACNFRDLGGYPGANGRPVRWRQLFRSNHLGLLTETDIAQIRTLGVKTAFDLRGVSERLPTLCCVDDIEVHSLPIEPAIYSALTSHVASGQPLTADDAAEMMRDSYRDYVRNNTPAFRQLMTHLLEDHAPLVIHCTAGKDRTGFACAMVLSALGVAHELVVTDYLLTNQFYRLDPVTDKSIPLPDDIKAVLVSVETSFLDAAFAAVREDFGDLENYLAEGLGVGPSERRELQARYLDRDIT</sequence>
<accession>A0A318TKQ3</accession>
<dbReference type="PROSITE" id="PS50056">
    <property type="entry name" value="TYR_PHOSPHATASE_2"/>
    <property type="match status" value="1"/>
</dbReference>
<dbReference type="RefSeq" id="WP_110779272.1">
    <property type="nucleotide sequence ID" value="NZ_QJTI01000001.1"/>
</dbReference>
<proteinExistence type="inferred from homology"/>
<feature type="domain" description="Tyrosine specific protein phosphatases" evidence="2">
    <location>
        <begin position="116"/>
        <end position="162"/>
    </location>
</feature>
<dbReference type="GO" id="GO:0004721">
    <property type="term" value="F:phosphoprotein phosphatase activity"/>
    <property type="evidence" value="ECO:0007669"/>
    <property type="project" value="InterPro"/>
</dbReference>
<evidence type="ECO:0000313" key="4">
    <source>
        <dbReference type="Proteomes" id="UP000248148"/>
    </source>
</evidence>
<comment type="similarity">
    <text evidence="1">Belongs to the protein-tyrosine phosphatase family.</text>
</comment>
<dbReference type="InterPro" id="IPR026893">
    <property type="entry name" value="Tyr/Ser_Pase_IphP-type"/>
</dbReference>
<reference evidence="3 4" key="1">
    <citation type="submission" date="2018-06" db="EMBL/GenBank/DDBJ databases">
        <title>Genomic Encyclopedia of Archaeal and Bacterial Type Strains, Phase II (KMG-II): from individual species to whole genera.</title>
        <authorList>
            <person name="Goeker M."/>
        </authorList>
    </citation>
    <scope>NUCLEOTIDE SEQUENCE [LARGE SCALE GENOMIC DNA]</scope>
    <source>
        <strain evidence="3 4">JCM 11668</strain>
    </source>
</reference>
<dbReference type="InterPro" id="IPR016130">
    <property type="entry name" value="Tyr_Pase_AS"/>
</dbReference>
<keyword evidence="4" id="KW-1185">Reference proteome</keyword>
<name>A0A318TKQ3_9BRAD</name>
<gene>
    <name evidence="3" type="ORF">BJ122_101141</name>
</gene>
<dbReference type="AlphaFoldDB" id="A0A318TKQ3"/>
<dbReference type="OrthoDB" id="1188001at2"/>
<dbReference type="SUPFAM" id="SSF52799">
    <property type="entry name" value="(Phosphotyrosine protein) phosphatases II"/>
    <property type="match status" value="1"/>
</dbReference>
<dbReference type="InterPro" id="IPR029021">
    <property type="entry name" value="Prot-tyrosine_phosphatase-like"/>
</dbReference>
<dbReference type="PANTHER" id="PTHR31126">
    <property type="entry name" value="TYROSINE-PROTEIN PHOSPHATASE"/>
    <property type="match status" value="1"/>
</dbReference>
<evidence type="ECO:0000259" key="2">
    <source>
        <dbReference type="PROSITE" id="PS50056"/>
    </source>
</evidence>
<dbReference type="EMBL" id="QJTI01000001">
    <property type="protein sequence ID" value="PYF05402.1"/>
    <property type="molecule type" value="Genomic_DNA"/>
</dbReference>
<evidence type="ECO:0000313" key="3">
    <source>
        <dbReference type="EMBL" id="PYF05402.1"/>
    </source>
</evidence>
<dbReference type="Gene3D" id="3.90.190.10">
    <property type="entry name" value="Protein tyrosine phosphatase superfamily"/>
    <property type="match status" value="1"/>
</dbReference>